<sequence>MTGVRAPGLRSDDGSILPLVFGFFAIALALVLVVTAATSLYLERSRLYTLADGAALAGADSFTVETTVLGAGGEVRPRLDGARVRHAASDYLSAATQGRRTPVALVSAGSPDGRSARVRLAEQWRPPLLSAFVPHGVRIEVEGSARPVFW</sequence>
<evidence type="ECO:0000313" key="3">
    <source>
        <dbReference type="EMBL" id="GAA4186033.1"/>
    </source>
</evidence>
<gene>
    <name evidence="3" type="ORF">GCM10022288_08970</name>
</gene>
<dbReference type="Pfam" id="PF13400">
    <property type="entry name" value="Tad"/>
    <property type="match status" value="1"/>
</dbReference>
<accession>A0ABP8ALQ4</accession>
<dbReference type="InterPro" id="IPR028087">
    <property type="entry name" value="Tad_N"/>
</dbReference>
<evidence type="ECO:0000259" key="2">
    <source>
        <dbReference type="Pfam" id="PF13400"/>
    </source>
</evidence>
<keyword evidence="1" id="KW-1133">Transmembrane helix</keyword>
<dbReference type="RefSeq" id="WP_344774237.1">
    <property type="nucleotide sequence ID" value="NZ_BAABBX010000005.1"/>
</dbReference>
<evidence type="ECO:0000256" key="1">
    <source>
        <dbReference type="SAM" id="Phobius"/>
    </source>
</evidence>
<organism evidence="3 4">
    <name type="scientific">Gryllotalpicola kribbensis</name>
    <dbReference type="NCBI Taxonomy" id="993084"/>
    <lineage>
        <taxon>Bacteria</taxon>
        <taxon>Bacillati</taxon>
        <taxon>Actinomycetota</taxon>
        <taxon>Actinomycetes</taxon>
        <taxon>Micrococcales</taxon>
        <taxon>Microbacteriaceae</taxon>
        <taxon>Gryllotalpicola</taxon>
    </lineage>
</organism>
<keyword evidence="4" id="KW-1185">Reference proteome</keyword>
<keyword evidence="1" id="KW-0472">Membrane</keyword>
<protein>
    <recommendedName>
        <fullName evidence="2">Putative Flp pilus-assembly TadG-like N-terminal domain-containing protein</fullName>
    </recommendedName>
</protein>
<evidence type="ECO:0000313" key="4">
    <source>
        <dbReference type="Proteomes" id="UP001500213"/>
    </source>
</evidence>
<feature type="domain" description="Putative Flp pilus-assembly TadG-like N-terminal" evidence="2">
    <location>
        <begin position="14"/>
        <end position="60"/>
    </location>
</feature>
<feature type="transmembrane region" description="Helical" evidence="1">
    <location>
        <begin position="20"/>
        <end position="42"/>
    </location>
</feature>
<dbReference type="EMBL" id="BAABBX010000005">
    <property type="protein sequence ID" value="GAA4186033.1"/>
    <property type="molecule type" value="Genomic_DNA"/>
</dbReference>
<proteinExistence type="predicted"/>
<name>A0ABP8ALQ4_9MICO</name>
<dbReference type="Proteomes" id="UP001500213">
    <property type="component" value="Unassembled WGS sequence"/>
</dbReference>
<reference evidence="4" key="1">
    <citation type="journal article" date="2019" name="Int. J. Syst. Evol. Microbiol.">
        <title>The Global Catalogue of Microorganisms (GCM) 10K type strain sequencing project: providing services to taxonomists for standard genome sequencing and annotation.</title>
        <authorList>
            <consortium name="The Broad Institute Genomics Platform"/>
            <consortium name="The Broad Institute Genome Sequencing Center for Infectious Disease"/>
            <person name="Wu L."/>
            <person name="Ma J."/>
        </authorList>
    </citation>
    <scope>NUCLEOTIDE SEQUENCE [LARGE SCALE GENOMIC DNA]</scope>
    <source>
        <strain evidence="4">JCM 17593</strain>
    </source>
</reference>
<keyword evidence="1" id="KW-0812">Transmembrane</keyword>
<comment type="caution">
    <text evidence="3">The sequence shown here is derived from an EMBL/GenBank/DDBJ whole genome shotgun (WGS) entry which is preliminary data.</text>
</comment>